<evidence type="ECO:0000313" key="1">
    <source>
        <dbReference type="EMBL" id="KAF6227796.1"/>
    </source>
</evidence>
<comment type="caution">
    <text evidence="1">The sequence shown here is derived from an EMBL/GenBank/DDBJ whole genome shotgun (WGS) entry which is preliminary data.</text>
</comment>
<dbReference type="Proteomes" id="UP000578531">
    <property type="component" value="Unassembled WGS sequence"/>
</dbReference>
<gene>
    <name evidence="1" type="ORF">HO173_011898</name>
</gene>
<name>A0A8H6FH02_9LECA</name>
<dbReference type="RefSeq" id="XP_037159287.1">
    <property type="nucleotide sequence ID" value="XM_037313772.1"/>
</dbReference>
<sequence>MGNCCGSESPSRITEVVVFDPETRQAARVRISPSDDRLTGHQRKTVPAHWNAYEIFCENPQAEAPNRRYDVKPDKTPRHPQVWIGTVRLRDYWRSETDRALYFGQIPN</sequence>
<organism evidence="1 2">
    <name type="scientific">Letharia columbiana</name>
    <dbReference type="NCBI Taxonomy" id="112416"/>
    <lineage>
        <taxon>Eukaryota</taxon>
        <taxon>Fungi</taxon>
        <taxon>Dikarya</taxon>
        <taxon>Ascomycota</taxon>
        <taxon>Pezizomycotina</taxon>
        <taxon>Lecanoromycetes</taxon>
        <taxon>OSLEUM clade</taxon>
        <taxon>Lecanoromycetidae</taxon>
        <taxon>Lecanorales</taxon>
        <taxon>Lecanorineae</taxon>
        <taxon>Parmeliaceae</taxon>
        <taxon>Letharia</taxon>
    </lineage>
</organism>
<evidence type="ECO:0000313" key="2">
    <source>
        <dbReference type="Proteomes" id="UP000578531"/>
    </source>
</evidence>
<proteinExistence type="predicted"/>
<accession>A0A8H6FH02</accession>
<dbReference type="EMBL" id="JACCJC010000080">
    <property type="protein sequence ID" value="KAF6227796.1"/>
    <property type="molecule type" value="Genomic_DNA"/>
</dbReference>
<reference evidence="1 2" key="1">
    <citation type="journal article" date="2020" name="Genomics">
        <title>Complete, high-quality genomes from long-read metagenomic sequencing of two wolf lichen thalli reveals enigmatic genome architecture.</title>
        <authorList>
            <person name="McKenzie S.K."/>
            <person name="Walston R.F."/>
            <person name="Allen J.L."/>
        </authorList>
    </citation>
    <scope>NUCLEOTIDE SEQUENCE [LARGE SCALE GENOMIC DNA]</scope>
    <source>
        <strain evidence="1">WasteWater2</strain>
    </source>
</reference>
<keyword evidence="2" id="KW-1185">Reference proteome</keyword>
<dbReference type="AlphaFoldDB" id="A0A8H6FH02"/>
<protein>
    <submittedName>
        <fullName evidence="1">Uncharacterized protein</fullName>
    </submittedName>
</protein>
<dbReference type="GeneID" id="59293536"/>